<dbReference type="EMBL" id="JAHRIO010040015">
    <property type="protein sequence ID" value="MEQ2170532.1"/>
    <property type="molecule type" value="Genomic_DNA"/>
</dbReference>
<dbReference type="CDD" id="cd00275">
    <property type="entry name" value="C2_PLC_like"/>
    <property type="match status" value="1"/>
</dbReference>
<dbReference type="PANTHER" id="PTHR10336">
    <property type="entry name" value="PHOSPHOINOSITIDE-SPECIFIC PHOSPHOLIPASE C FAMILY PROTEIN"/>
    <property type="match status" value="1"/>
</dbReference>
<dbReference type="SMART" id="SM00239">
    <property type="entry name" value="C2"/>
    <property type="match status" value="1"/>
</dbReference>
<protein>
    <recommendedName>
        <fullName evidence="6">Phosphoinositide phospholipase C</fullName>
    </recommendedName>
</protein>
<feature type="domain" description="C2" evidence="2">
    <location>
        <begin position="39"/>
        <end position="158"/>
    </location>
</feature>
<feature type="non-terminal residue" evidence="4">
    <location>
        <position position="1"/>
    </location>
</feature>
<dbReference type="PROSITE" id="PS50004">
    <property type="entry name" value="C2"/>
    <property type="match status" value="1"/>
</dbReference>
<dbReference type="PANTHER" id="PTHR10336:SF210">
    <property type="entry name" value="1-PHOSPHATIDYLINOSITOL 4,5-BISPHOSPHATE PHOSPHODIESTERASE DELTA-1"/>
    <property type="match status" value="1"/>
</dbReference>
<dbReference type="Pfam" id="PF00168">
    <property type="entry name" value="C2"/>
    <property type="match status" value="1"/>
</dbReference>
<keyword evidence="5" id="KW-1185">Reference proteome</keyword>
<dbReference type="InterPro" id="IPR000008">
    <property type="entry name" value="C2_dom"/>
</dbReference>
<evidence type="ECO:0000259" key="3">
    <source>
        <dbReference type="PROSITE" id="PS50008"/>
    </source>
</evidence>
<evidence type="ECO:0000313" key="5">
    <source>
        <dbReference type="Proteomes" id="UP001476798"/>
    </source>
</evidence>
<dbReference type="Proteomes" id="UP001476798">
    <property type="component" value="Unassembled WGS sequence"/>
</dbReference>
<dbReference type="Gene3D" id="2.60.40.150">
    <property type="entry name" value="C2 domain"/>
    <property type="match status" value="1"/>
</dbReference>
<dbReference type="InterPro" id="IPR000909">
    <property type="entry name" value="PLipase_C_PInositol-sp_X_dom"/>
</dbReference>
<organism evidence="4 5">
    <name type="scientific">Goodea atripinnis</name>
    <dbReference type="NCBI Taxonomy" id="208336"/>
    <lineage>
        <taxon>Eukaryota</taxon>
        <taxon>Metazoa</taxon>
        <taxon>Chordata</taxon>
        <taxon>Craniata</taxon>
        <taxon>Vertebrata</taxon>
        <taxon>Euteleostomi</taxon>
        <taxon>Actinopterygii</taxon>
        <taxon>Neopterygii</taxon>
        <taxon>Teleostei</taxon>
        <taxon>Neoteleostei</taxon>
        <taxon>Acanthomorphata</taxon>
        <taxon>Ovalentaria</taxon>
        <taxon>Atherinomorphae</taxon>
        <taxon>Cyprinodontiformes</taxon>
        <taxon>Goodeidae</taxon>
        <taxon>Goodea</taxon>
    </lineage>
</organism>
<dbReference type="SUPFAM" id="SSF51695">
    <property type="entry name" value="PLC-like phosphodiesterases"/>
    <property type="match status" value="2"/>
</dbReference>
<evidence type="ECO:0008006" key="6">
    <source>
        <dbReference type="Google" id="ProtNLM"/>
    </source>
</evidence>
<dbReference type="PROSITE" id="PS50007">
    <property type="entry name" value="PIPLC_X_DOMAIN"/>
    <property type="match status" value="1"/>
</dbReference>
<dbReference type="SMART" id="SM00148">
    <property type="entry name" value="PLCXc"/>
    <property type="match status" value="1"/>
</dbReference>
<dbReference type="InterPro" id="IPR017946">
    <property type="entry name" value="PLC-like_Pdiesterase_TIM-brl"/>
</dbReference>
<name>A0ABV0NJZ1_9TELE</name>
<dbReference type="InterPro" id="IPR001192">
    <property type="entry name" value="PI-PLC_fam"/>
</dbReference>
<gene>
    <name evidence="4" type="ORF">GOODEAATRI_001171</name>
</gene>
<dbReference type="Gene3D" id="3.20.20.190">
    <property type="entry name" value="Phosphatidylinositol (PI) phosphodiesterase"/>
    <property type="match status" value="1"/>
</dbReference>
<dbReference type="InterPro" id="IPR035892">
    <property type="entry name" value="C2_domain_sf"/>
</dbReference>
<sequence length="160" mass="18391">ALMKSCRCVELDCWDGANGEPVIYHGYTLTSKVPFKDVIKAIKDFAFKKAKIKLAKELSDFVIYCKSVHFSGFEHSRDNQAFYEMSSFKESKAFNLSETSGFNPVWNEKFEFAIHVPELALVRFMLEDYDSTSQNDFIGQYCLPLTSVQNGRKLQQNKEV</sequence>
<dbReference type="PROSITE" id="PS50008">
    <property type="entry name" value="PIPLC_Y_DOMAIN"/>
    <property type="match status" value="1"/>
</dbReference>
<evidence type="ECO:0000313" key="4">
    <source>
        <dbReference type="EMBL" id="MEQ2170532.1"/>
    </source>
</evidence>
<feature type="domain" description="PI-PLC Y-box" evidence="3">
    <location>
        <begin position="58"/>
        <end position="105"/>
    </location>
</feature>
<comment type="caution">
    <text evidence="4">The sequence shown here is derived from an EMBL/GenBank/DDBJ whole genome shotgun (WGS) entry which is preliminary data.</text>
</comment>
<reference evidence="4 5" key="1">
    <citation type="submission" date="2021-06" db="EMBL/GenBank/DDBJ databases">
        <authorList>
            <person name="Palmer J.M."/>
        </authorList>
    </citation>
    <scope>NUCLEOTIDE SEQUENCE [LARGE SCALE GENOMIC DNA]</scope>
    <source>
        <strain evidence="4 5">GA_2019</strain>
        <tissue evidence="4">Muscle</tissue>
    </source>
</reference>
<evidence type="ECO:0000256" key="1">
    <source>
        <dbReference type="ARBA" id="ARBA00023224"/>
    </source>
</evidence>
<dbReference type="SUPFAM" id="SSF49562">
    <property type="entry name" value="C2 domain (Calcium/lipid-binding domain, CaLB)"/>
    <property type="match status" value="1"/>
</dbReference>
<accession>A0ABV0NJZ1</accession>
<dbReference type="InterPro" id="IPR001711">
    <property type="entry name" value="PLipase_C_Pinositol-sp_Y"/>
</dbReference>
<keyword evidence="1" id="KW-0807">Transducer</keyword>
<evidence type="ECO:0000259" key="2">
    <source>
        <dbReference type="PROSITE" id="PS50004"/>
    </source>
</evidence>
<dbReference type="Pfam" id="PF00388">
    <property type="entry name" value="PI-PLC-X"/>
    <property type="match status" value="1"/>
</dbReference>
<proteinExistence type="predicted"/>
<dbReference type="SMART" id="SM00149">
    <property type="entry name" value="PLCYc"/>
    <property type="match status" value="1"/>
</dbReference>